<sequence>MSRDGAKESRRRLENSLRDALGKTILAALDDPKVVEVMLNPDGTLFIERIGAGMEPAGEMSAHDAEAVIGRVAHALKTEVDQDRPIISGELPLGGHRFEGLLPPAAPSPMFTIRKRASMLITLDQYMTDGIMSAAQIAVVREAIANRWNIVVSGGTGTGKTTLTNAIIRELVDVAPEHRLVILEDTAEIQCSASNHVILHTTDTVDMGRLLKSTMRLRPDRIIVGEVRDGAALTLLKAWNTGHPGGIATVHSNNAYAALTRLEQLVAEVSTQPMPEVIGEAVDLIVSIERAPGGRVVREILKVEGFRDGKYLITPIGNHKSETQGKLHVA</sequence>
<dbReference type="Pfam" id="PF00437">
    <property type="entry name" value="T2SSE"/>
    <property type="match status" value="1"/>
</dbReference>
<keyword evidence="4" id="KW-1185">Reference proteome</keyword>
<dbReference type="NCBIfam" id="NF010407">
    <property type="entry name" value="PRK13833.1"/>
    <property type="match status" value="1"/>
</dbReference>
<dbReference type="GO" id="GO:0016887">
    <property type="term" value="F:ATP hydrolysis activity"/>
    <property type="evidence" value="ECO:0007669"/>
    <property type="project" value="InterPro"/>
</dbReference>
<feature type="domain" description="Bacterial type II secretion system protein E" evidence="2">
    <location>
        <begin position="215"/>
        <end position="229"/>
    </location>
</feature>
<dbReference type="SUPFAM" id="SSF52540">
    <property type="entry name" value="P-loop containing nucleoside triphosphate hydrolases"/>
    <property type="match status" value="1"/>
</dbReference>
<dbReference type="PANTHER" id="PTHR30486:SF6">
    <property type="entry name" value="TYPE IV PILUS RETRACTATION ATPASE PILT"/>
    <property type="match status" value="1"/>
</dbReference>
<evidence type="ECO:0000313" key="4">
    <source>
        <dbReference type="Proteomes" id="UP000245396"/>
    </source>
</evidence>
<dbReference type="EMBL" id="QGGG01000024">
    <property type="protein sequence ID" value="PWJ74153.1"/>
    <property type="molecule type" value="Genomic_DNA"/>
</dbReference>
<comment type="similarity">
    <text evidence="1">Belongs to the GSP E family.</text>
</comment>
<evidence type="ECO:0000256" key="1">
    <source>
        <dbReference type="ARBA" id="ARBA00006611"/>
    </source>
</evidence>
<protein>
    <submittedName>
        <fullName evidence="3">Type IV secretion system protein VirB11</fullName>
    </submittedName>
</protein>
<evidence type="ECO:0000313" key="3">
    <source>
        <dbReference type="EMBL" id="PWJ74153.1"/>
    </source>
</evidence>
<reference evidence="3 4" key="1">
    <citation type="submission" date="2018-05" db="EMBL/GenBank/DDBJ databases">
        <title>Genomic Encyclopedia of Type Strains, Phase IV (KMG-IV): sequencing the most valuable type-strain genomes for metagenomic binning, comparative biology and taxonomic classification.</title>
        <authorList>
            <person name="Goeker M."/>
        </authorList>
    </citation>
    <scope>NUCLEOTIDE SEQUENCE [LARGE SCALE GENOMIC DNA]</scope>
    <source>
        <strain evidence="3 4">DSM 6986</strain>
    </source>
</reference>
<accession>A0A316BLQ1</accession>
<dbReference type="RefSeq" id="WP_280523580.1">
    <property type="nucleotide sequence ID" value="NZ_QGGG01000024.1"/>
</dbReference>
<comment type="caution">
    <text evidence="3">The sequence shown here is derived from an EMBL/GenBank/DDBJ whole genome shotgun (WGS) entry which is preliminary data.</text>
</comment>
<evidence type="ECO:0000259" key="2">
    <source>
        <dbReference type="PROSITE" id="PS00662"/>
    </source>
</evidence>
<dbReference type="InterPro" id="IPR050921">
    <property type="entry name" value="T4SS_GSP_E_ATPase"/>
</dbReference>
<dbReference type="NCBIfam" id="TIGR02782">
    <property type="entry name" value="TrbB_P"/>
    <property type="match status" value="1"/>
</dbReference>
<dbReference type="InterPro" id="IPR027417">
    <property type="entry name" value="P-loop_NTPase"/>
</dbReference>
<dbReference type="Gene3D" id="3.40.50.300">
    <property type="entry name" value="P-loop containing nucleotide triphosphate hydrolases"/>
    <property type="match status" value="1"/>
</dbReference>
<organism evidence="3 4">
    <name type="scientific">Pseudaminobacter salicylatoxidans</name>
    <dbReference type="NCBI Taxonomy" id="93369"/>
    <lineage>
        <taxon>Bacteria</taxon>
        <taxon>Pseudomonadati</taxon>
        <taxon>Pseudomonadota</taxon>
        <taxon>Alphaproteobacteria</taxon>
        <taxon>Hyphomicrobiales</taxon>
        <taxon>Phyllobacteriaceae</taxon>
        <taxon>Pseudaminobacter</taxon>
    </lineage>
</organism>
<dbReference type="InterPro" id="IPR001482">
    <property type="entry name" value="T2SS/T4SS_dom"/>
</dbReference>
<dbReference type="CDD" id="cd01130">
    <property type="entry name" value="VirB11-like_ATPase"/>
    <property type="match status" value="1"/>
</dbReference>
<name>A0A316BLQ1_PSESE</name>
<dbReference type="AlphaFoldDB" id="A0A316BLQ1"/>
<dbReference type="GO" id="GO:0005524">
    <property type="term" value="F:ATP binding"/>
    <property type="evidence" value="ECO:0007669"/>
    <property type="project" value="InterPro"/>
</dbReference>
<proteinExistence type="inferred from homology"/>
<gene>
    <name evidence="3" type="ORF">C7441_12428</name>
</gene>
<dbReference type="GO" id="GO:0005737">
    <property type="term" value="C:cytoplasm"/>
    <property type="evidence" value="ECO:0007669"/>
    <property type="project" value="InterPro"/>
</dbReference>
<dbReference type="PANTHER" id="PTHR30486">
    <property type="entry name" value="TWITCHING MOTILITY PROTEIN PILT"/>
    <property type="match status" value="1"/>
</dbReference>
<dbReference type="InterPro" id="IPR014149">
    <property type="entry name" value="Conjug-transfer_TrbB"/>
</dbReference>
<dbReference type="Proteomes" id="UP000245396">
    <property type="component" value="Unassembled WGS sequence"/>
</dbReference>
<dbReference type="PROSITE" id="PS00662">
    <property type="entry name" value="T2SP_E"/>
    <property type="match status" value="1"/>
</dbReference>
<dbReference type="Gene3D" id="3.30.450.90">
    <property type="match status" value="1"/>
</dbReference>